<dbReference type="EMBL" id="SMYL01000004">
    <property type="protein sequence ID" value="TDK66090.1"/>
    <property type="molecule type" value="Genomic_DNA"/>
</dbReference>
<name>A0A4V3AUS2_9BURK</name>
<comment type="caution">
    <text evidence="1">The sequence shown here is derived from an EMBL/GenBank/DDBJ whole genome shotgun (WGS) entry which is preliminary data.</text>
</comment>
<organism evidence="1 2">
    <name type="scientific">Sapientia aquatica</name>
    <dbReference type="NCBI Taxonomy" id="1549640"/>
    <lineage>
        <taxon>Bacteria</taxon>
        <taxon>Pseudomonadati</taxon>
        <taxon>Pseudomonadota</taxon>
        <taxon>Betaproteobacteria</taxon>
        <taxon>Burkholderiales</taxon>
        <taxon>Oxalobacteraceae</taxon>
        <taxon>Sapientia</taxon>
    </lineage>
</organism>
<dbReference type="RefSeq" id="WP_133328335.1">
    <property type="nucleotide sequence ID" value="NZ_SMYL01000004.1"/>
</dbReference>
<proteinExistence type="predicted"/>
<evidence type="ECO:0000313" key="2">
    <source>
        <dbReference type="Proteomes" id="UP000294829"/>
    </source>
</evidence>
<gene>
    <name evidence="1" type="ORF">E2I14_10900</name>
</gene>
<dbReference type="OrthoDB" id="8778617at2"/>
<sequence>MQDSKLIDCHGKPVTVGDIVRIVSLNQEFIDNFPEDEQPLIESMIGQFFKIYGIDEFGQPWVSKEWHDEAGNLQTHIIALDPEEMERI</sequence>
<reference evidence="1 2" key="1">
    <citation type="submission" date="2019-03" db="EMBL/GenBank/DDBJ databases">
        <title>Sapientia aquatica gen. nov., sp. nov., isolated from a crater lake.</title>
        <authorList>
            <person name="Felfoldi T."/>
            <person name="Szabo A."/>
            <person name="Toth E."/>
            <person name="Schumann P."/>
            <person name="Keki Z."/>
            <person name="Marialigeti K."/>
            <person name="Mathe I."/>
        </authorList>
    </citation>
    <scope>NUCLEOTIDE SEQUENCE [LARGE SCALE GENOMIC DNA]</scope>
    <source>
        <strain evidence="1 2">SA-152</strain>
    </source>
</reference>
<dbReference type="AlphaFoldDB" id="A0A4V3AUS2"/>
<protein>
    <submittedName>
        <fullName evidence="1">Uncharacterized protein</fullName>
    </submittedName>
</protein>
<keyword evidence="2" id="KW-1185">Reference proteome</keyword>
<evidence type="ECO:0000313" key="1">
    <source>
        <dbReference type="EMBL" id="TDK66090.1"/>
    </source>
</evidence>
<dbReference type="Proteomes" id="UP000294829">
    <property type="component" value="Unassembled WGS sequence"/>
</dbReference>
<accession>A0A4V3AUS2</accession>